<comment type="caution">
    <text evidence="2">The sequence shown here is derived from an EMBL/GenBank/DDBJ whole genome shotgun (WGS) entry which is preliminary data.</text>
</comment>
<sequence>MIGLLIAAILATQASAGPSPDDAQAQGQAALEGMTKIFTTLGSCERHFTPEQVKGVKRGFTPAAGQAPTPLQAHIAGAYERGKADTSLSAPVCQEMMRLLAEQKKR</sequence>
<keyword evidence="3" id="KW-1185">Reference proteome</keyword>
<dbReference type="RefSeq" id="WP_109100963.1">
    <property type="nucleotide sequence ID" value="NZ_QDKQ01000037.1"/>
</dbReference>
<reference evidence="2 3" key="1">
    <citation type="submission" date="2018-04" db="EMBL/GenBank/DDBJ databases">
        <title>The genome sequence of Caulobacter sp. 744.</title>
        <authorList>
            <person name="Gao J."/>
            <person name="Sun J."/>
        </authorList>
    </citation>
    <scope>NUCLEOTIDE SEQUENCE [LARGE SCALE GENOMIC DNA]</scope>
    <source>
        <strain evidence="2 3">774</strain>
    </source>
</reference>
<gene>
    <name evidence="2" type="ORF">DDF67_11120</name>
</gene>
<evidence type="ECO:0000313" key="3">
    <source>
        <dbReference type="Proteomes" id="UP000245073"/>
    </source>
</evidence>
<name>A0A2T9K2F6_9CAUL</name>
<dbReference type="AlphaFoldDB" id="A0A2T9K2F6"/>
<dbReference type="Proteomes" id="UP000245073">
    <property type="component" value="Unassembled WGS sequence"/>
</dbReference>
<protein>
    <recommendedName>
        <fullName evidence="4">TIGR02301 family protein</fullName>
    </recommendedName>
</protein>
<dbReference type="OrthoDB" id="7208248at2"/>
<proteinExistence type="predicted"/>
<accession>A0A2T9K2F6</accession>
<evidence type="ECO:0008006" key="4">
    <source>
        <dbReference type="Google" id="ProtNLM"/>
    </source>
</evidence>
<evidence type="ECO:0000313" key="2">
    <source>
        <dbReference type="EMBL" id="PVM90150.1"/>
    </source>
</evidence>
<organism evidence="2 3">
    <name type="scientific">Caulobacter endophyticus</name>
    <dbReference type="NCBI Taxonomy" id="2172652"/>
    <lineage>
        <taxon>Bacteria</taxon>
        <taxon>Pseudomonadati</taxon>
        <taxon>Pseudomonadota</taxon>
        <taxon>Alphaproteobacteria</taxon>
        <taxon>Caulobacterales</taxon>
        <taxon>Caulobacteraceae</taxon>
        <taxon>Caulobacter</taxon>
    </lineage>
</organism>
<feature type="chain" id="PRO_5015687474" description="TIGR02301 family protein" evidence="1">
    <location>
        <begin position="17"/>
        <end position="106"/>
    </location>
</feature>
<keyword evidence="1" id="KW-0732">Signal</keyword>
<feature type="signal peptide" evidence="1">
    <location>
        <begin position="1"/>
        <end position="16"/>
    </location>
</feature>
<evidence type="ECO:0000256" key="1">
    <source>
        <dbReference type="SAM" id="SignalP"/>
    </source>
</evidence>
<dbReference type="EMBL" id="QDKQ01000037">
    <property type="protein sequence ID" value="PVM90150.1"/>
    <property type="molecule type" value="Genomic_DNA"/>
</dbReference>